<name>A0ABD1Z4W3_9MARC</name>
<accession>A0ABD1Z4W3</accession>
<dbReference type="AlphaFoldDB" id="A0ABD1Z4W3"/>
<dbReference type="Proteomes" id="UP001605036">
    <property type="component" value="Unassembled WGS sequence"/>
</dbReference>
<protein>
    <submittedName>
        <fullName evidence="1">Uncharacterized protein</fullName>
    </submittedName>
</protein>
<gene>
    <name evidence="1" type="ORF">R1flu_008974</name>
</gene>
<dbReference type="PANTHER" id="PTHR10775:SF180">
    <property type="entry name" value="TRANSPOSON, EN_SPM-LIKE, TRANSPOSASE-ASSOCIATED DOMAIN PROTEIN-RELATED"/>
    <property type="match status" value="1"/>
</dbReference>
<keyword evidence="2" id="KW-1185">Reference proteome</keyword>
<comment type="caution">
    <text evidence="1">The sequence shown here is derived from an EMBL/GenBank/DDBJ whole genome shotgun (WGS) entry which is preliminary data.</text>
</comment>
<dbReference type="EMBL" id="JBHFFA010000002">
    <property type="protein sequence ID" value="KAL2641387.1"/>
    <property type="molecule type" value="Genomic_DNA"/>
</dbReference>
<organism evidence="1 2">
    <name type="scientific">Riccia fluitans</name>
    <dbReference type="NCBI Taxonomy" id="41844"/>
    <lineage>
        <taxon>Eukaryota</taxon>
        <taxon>Viridiplantae</taxon>
        <taxon>Streptophyta</taxon>
        <taxon>Embryophyta</taxon>
        <taxon>Marchantiophyta</taxon>
        <taxon>Marchantiopsida</taxon>
        <taxon>Marchantiidae</taxon>
        <taxon>Marchantiales</taxon>
        <taxon>Ricciaceae</taxon>
        <taxon>Riccia</taxon>
    </lineage>
</organism>
<evidence type="ECO:0000313" key="1">
    <source>
        <dbReference type="EMBL" id="KAL2641387.1"/>
    </source>
</evidence>
<sequence length="185" mass="20977">MGFDPPKVEAYSKRARRRLETLQDITIEEDNIHDEDEGEDEPLDETFAQEEACELEEELQDQVALAEFFNMQFQPTMDTIDTYGNPSKLDEDTCTPLFEGSSMSKLTAILLLSNLQQKYNVSNSFMDSLYALLAKELLPKGNALPDSHRSARKMMSSIGLDYQMIHVCPNNCYLYKPIASATDDS</sequence>
<evidence type="ECO:0000313" key="2">
    <source>
        <dbReference type="Proteomes" id="UP001605036"/>
    </source>
</evidence>
<proteinExistence type="predicted"/>
<dbReference type="PANTHER" id="PTHR10775">
    <property type="entry name" value="OS08G0208400 PROTEIN"/>
    <property type="match status" value="1"/>
</dbReference>
<reference evidence="1 2" key="1">
    <citation type="submission" date="2024-09" db="EMBL/GenBank/DDBJ databases">
        <title>Chromosome-scale assembly of Riccia fluitans.</title>
        <authorList>
            <person name="Paukszto L."/>
            <person name="Sawicki J."/>
            <person name="Karawczyk K."/>
            <person name="Piernik-Szablinska J."/>
            <person name="Szczecinska M."/>
            <person name="Mazdziarz M."/>
        </authorList>
    </citation>
    <scope>NUCLEOTIDE SEQUENCE [LARGE SCALE GENOMIC DNA]</scope>
    <source>
        <strain evidence="1">Rf_01</strain>
        <tissue evidence="1">Aerial parts of the thallus</tissue>
    </source>
</reference>